<dbReference type="EMBL" id="CP102173">
    <property type="protein sequence ID" value="UUP12413.1"/>
    <property type="molecule type" value="Genomic_DNA"/>
</dbReference>
<accession>A0ABY5M2H6</accession>
<keyword evidence="4" id="KW-1185">Reference proteome</keyword>
<evidence type="ECO:0000313" key="3">
    <source>
        <dbReference type="EMBL" id="UUP12413.1"/>
    </source>
</evidence>
<name>A0ABY5M2H6_9ACTN</name>
<protein>
    <submittedName>
        <fullName evidence="3">Uncharacterized protein</fullName>
    </submittedName>
</protein>
<feature type="region of interest" description="Disordered" evidence="1">
    <location>
        <begin position="1"/>
        <end position="27"/>
    </location>
</feature>
<evidence type="ECO:0000256" key="2">
    <source>
        <dbReference type="SAM" id="Phobius"/>
    </source>
</evidence>
<evidence type="ECO:0000256" key="1">
    <source>
        <dbReference type="SAM" id="MobiDB-lite"/>
    </source>
</evidence>
<keyword evidence="2" id="KW-0472">Membrane</keyword>
<gene>
    <name evidence="3" type="ORF">NQV15_11160</name>
</gene>
<reference evidence="3 4" key="1">
    <citation type="submission" date="2022-08" db="EMBL/GenBank/DDBJ databases">
        <title>novel species in genus Aeromicrobium.</title>
        <authorList>
            <person name="Ye L."/>
        </authorList>
    </citation>
    <scope>NUCLEOTIDE SEQUENCE [LARGE SCALE GENOMIC DNA]</scope>
    <source>
        <strain evidence="4">zg-Y1379</strain>
    </source>
</reference>
<feature type="transmembrane region" description="Helical" evidence="2">
    <location>
        <begin position="71"/>
        <end position="95"/>
    </location>
</feature>
<dbReference type="Proteomes" id="UP001316184">
    <property type="component" value="Chromosome"/>
</dbReference>
<proteinExistence type="predicted"/>
<evidence type="ECO:0000313" key="4">
    <source>
        <dbReference type="Proteomes" id="UP001316184"/>
    </source>
</evidence>
<sequence length="102" mass="11526">MSAKSKMSPWVKGPQHNWKTTDKSRQDAGGDIIEEVYTERWIYIFAIAVVALCVVGWWWQASLDGWSRGIVLAATVVVTAYMVVMSAAMVVFWLVGRFLRSI</sequence>
<organism evidence="3 4">
    <name type="scientific">Aeromicrobium wangtongii</name>
    <dbReference type="NCBI Taxonomy" id="2969247"/>
    <lineage>
        <taxon>Bacteria</taxon>
        <taxon>Bacillati</taxon>
        <taxon>Actinomycetota</taxon>
        <taxon>Actinomycetes</taxon>
        <taxon>Propionibacteriales</taxon>
        <taxon>Nocardioidaceae</taxon>
        <taxon>Aeromicrobium</taxon>
    </lineage>
</organism>
<keyword evidence="2" id="KW-0812">Transmembrane</keyword>
<keyword evidence="2" id="KW-1133">Transmembrane helix</keyword>
<feature type="transmembrane region" description="Helical" evidence="2">
    <location>
        <begin position="41"/>
        <end position="59"/>
    </location>
</feature>
<dbReference type="RefSeq" id="WP_232399933.1">
    <property type="nucleotide sequence ID" value="NZ_CP102173.1"/>
</dbReference>